<feature type="region of interest" description="Disordered" evidence="1">
    <location>
        <begin position="70"/>
        <end position="106"/>
    </location>
</feature>
<evidence type="ECO:0000313" key="2">
    <source>
        <dbReference type="EMBL" id="MFC5008217.1"/>
    </source>
</evidence>
<dbReference type="RefSeq" id="WP_380128868.1">
    <property type="nucleotide sequence ID" value="NZ_JBHSIU010000130.1"/>
</dbReference>
<keyword evidence="3" id="KW-1185">Reference proteome</keyword>
<accession>A0ABV9WHJ4</accession>
<proteinExistence type="predicted"/>
<sequence>MRPVRVEKLAQFVADRAHDTEPHRAGHAPGRLGRLGDAPVDRVVGGAQIVAQLLTQGRQRDRAAGALEQRPADAALLGLDRPESPGFGHSKEPGATPDRRARRGVR</sequence>
<reference evidence="3" key="1">
    <citation type="journal article" date="2019" name="Int. J. Syst. Evol. Microbiol.">
        <title>The Global Catalogue of Microorganisms (GCM) 10K type strain sequencing project: providing services to taxonomists for standard genome sequencing and annotation.</title>
        <authorList>
            <consortium name="The Broad Institute Genomics Platform"/>
            <consortium name="The Broad Institute Genome Sequencing Center for Infectious Disease"/>
            <person name="Wu L."/>
            <person name="Ma J."/>
        </authorList>
    </citation>
    <scope>NUCLEOTIDE SEQUENCE [LARGE SCALE GENOMIC DNA]</scope>
    <source>
        <strain evidence="3">CGMCC 4.7152</strain>
    </source>
</reference>
<organism evidence="2 3">
    <name type="scientific">Dactylosporangium cerinum</name>
    <dbReference type="NCBI Taxonomy" id="1434730"/>
    <lineage>
        <taxon>Bacteria</taxon>
        <taxon>Bacillati</taxon>
        <taxon>Actinomycetota</taxon>
        <taxon>Actinomycetes</taxon>
        <taxon>Micromonosporales</taxon>
        <taxon>Micromonosporaceae</taxon>
        <taxon>Dactylosporangium</taxon>
    </lineage>
</organism>
<comment type="caution">
    <text evidence="2">The sequence shown here is derived from an EMBL/GenBank/DDBJ whole genome shotgun (WGS) entry which is preliminary data.</text>
</comment>
<dbReference type="Proteomes" id="UP001595912">
    <property type="component" value="Unassembled WGS sequence"/>
</dbReference>
<evidence type="ECO:0000313" key="3">
    <source>
        <dbReference type="Proteomes" id="UP001595912"/>
    </source>
</evidence>
<gene>
    <name evidence="2" type="ORF">ACFPIJ_61690</name>
</gene>
<evidence type="ECO:0000256" key="1">
    <source>
        <dbReference type="SAM" id="MobiDB-lite"/>
    </source>
</evidence>
<name>A0ABV9WHJ4_9ACTN</name>
<protein>
    <submittedName>
        <fullName evidence="2">Uncharacterized protein</fullName>
    </submittedName>
</protein>
<feature type="region of interest" description="Disordered" evidence="1">
    <location>
        <begin position="13"/>
        <end position="36"/>
    </location>
</feature>
<feature type="compositionally biased region" description="Basic and acidic residues" evidence="1">
    <location>
        <begin position="15"/>
        <end position="24"/>
    </location>
</feature>
<dbReference type="EMBL" id="JBHSIU010000130">
    <property type="protein sequence ID" value="MFC5008217.1"/>
    <property type="molecule type" value="Genomic_DNA"/>
</dbReference>